<comment type="caution">
    <text evidence="2">The sequence shown here is derived from an EMBL/GenBank/DDBJ whole genome shotgun (WGS) entry which is preliminary data.</text>
</comment>
<accession>A0ABS1VI91</accession>
<keyword evidence="3" id="KW-1185">Reference proteome</keyword>
<proteinExistence type="predicted"/>
<dbReference type="EMBL" id="JAENHO010000002">
    <property type="protein sequence ID" value="MBL7253844.1"/>
    <property type="molecule type" value="Genomic_DNA"/>
</dbReference>
<dbReference type="Proteomes" id="UP000598996">
    <property type="component" value="Unassembled WGS sequence"/>
</dbReference>
<gene>
    <name evidence="2" type="ORF">JKJ07_05920</name>
</gene>
<dbReference type="Pfam" id="PF19692">
    <property type="entry name" value="DUF6193"/>
    <property type="match status" value="1"/>
</dbReference>
<feature type="compositionally biased region" description="Gly residues" evidence="1">
    <location>
        <begin position="216"/>
        <end position="225"/>
    </location>
</feature>
<evidence type="ECO:0000256" key="1">
    <source>
        <dbReference type="SAM" id="MobiDB-lite"/>
    </source>
</evidence>
<evidence type="ECO:0000313" key="3">
    <source>
        <dbReference type="Proteomes" id="UP000598996"/>
    </source>
</evidence>
<feature type="region of interest" description="Disordered" evidence="1">
    <location>
        <begin position="202"/>
        <end position="225"/>
    </location>
</feature>
<evidence type="ECO:0000313" key="2">
    <source>
        <dbReference type="EMBL" id="MBL7253844.1"/>
    </source>
</evidence>
<name>A0ABS1VI91_9ACTN</name>
<sequence length="225" mass="24836">MWRAWQAEFDRQGLPFRPTTLGDVDPAQAATVEFGERAADLRTISYPFRLSLRTGRMNLLHGLPPDLATATGVAGRWLRGERPGRIAAAWPFLGSVAQAEARERGDRREAKWLWMYENQCDRLIENRLAAFVALAFHEPRLRALFPFTSHFVLRFEGVPIAVEPAAHPGRYLVHVPGRRAHDETDAATALRLVLNALPAAANEGAGDTEGDPTARGGVGQPLGER</sequence>
<dbReference type="RefSeq" id="WP_202990221.1">
    <property type="nucleotide sequence ID" value="NZ_JAENHO010000002.1"/>
</dbReference>
<dbReference type="InterPro" id="IPR045682">
    <property type="entry name" value="DUF6193"/>
</dbReference>
<reference evidence="2 3" key="1">
    <citation type="submission" date="2021-01" db="EMBL/GenBank/DDBJ databases">
        <title>Actinoplanes sp. nov. LDG1-01 isolated from lichen.</title>
        <authorList>
            <person name="Saeng-In P."/>
            <person name="Phongsopitanun W."/>
            <person name="Kanchanasin P."/>
            <person name="Yuki M."/>
            <person name="Kudo T."/>
            <person name="Ohkuma M."/>
            <person name="Tanasupawat S."/>
        </authorList>
    </citation>
    <scope>NUCLEOTIDE SEQUENCE [LARGE SCALE GENOMIC DNA]</scope>
    <source>
        <strain evidence="2 3">LDG1-01</strain>
    </source>
</reference>
<organism evidence="2 3">
    <name type="scientific">Paractinoplanes lichenicola</name>
    <dbReference type="NCBI Taxonomy" id="2802976"/>
    <lineage>
        <taxon>Bacteria</taxon>
        <taxon>Bacillati</taxon>
        <taxon>Actinomycetota</taxon>
        <taxon>Actinomycetes</taxon>
        <taxon>Micromonosporales</taxon>
        <taxon>Micromonosporaceae</taxon>
        <taxon>Paractinoplanes</taxon>
    </lineage>
</organism>
<protein>
    <submittedName>
        <fullName evidence="2">Uncharacterized protein</fullName>
    </submittedName>
</protein>